<reference evidence="1 2" key="1">
    <citation type="journal article" date="2019" name="Sci. Rep.">
        <title>Orb-weaving spider Araneus ventricosus genome elucidates the spidroin gene catalogue.</title>
        <authorList>
            <person name="Kono N."/>
            <person name="Nakamura H."/>
            <person name="Ohtoshi R."/>
            <person name="Moran D.A.P."/>
            <person name="Shinohara A."/>
            <person name="Yoshida Y."/>
            <person name="Fujiwara M."/>
            <person name="Mori M."/>
            <person name="Tomita M."/>
            <person name="Arakawa K."/>
        </authorList>
    </citation>
    <scope>NUCLEOTIDE SEQUENCE [LARGE SCALE GENOMIC DNA]</scope>
</reference>
<protein>
    <submittedName>
        <fullName evidence="1">Uncharacterized protein</fullName>
    </submittedName>
</protein>
<accession>A0A4Y2TPD6</accession>
<dbReference type="AlphaFoldDB" id="A0A4Y2TPD6"/>
<proteinExistence type="predicted"/>
<gene>
    <name evidence="1" type="ORF">AVEN_209177_1</name>
</gene>
<dbReference type="Proteomes" id="UP000499080">
    <property type="component" value="Unassembled WGS sequence"/>
</dbReference>
<organism evidence="1 2">
    <name type="scientific">Araneus ventricosus</name>
    <name type="common">Orbweaver spider</name>
    <name type="synonym">Epeira ventricosa</name>
    <dbReference type="NCBI Taxonomy" id="182803"/>
    <lineage>
        <taxon>Eukaryota</taxon>
        <taxon>Metazoa</taxon>
        <taxon>Ecdysozoa</taxon>
        <taxon>Arthropoda</taxon>
        <taxon>Chelicerata</taxon>
        <taxon>Arachnida</taxon>
        <taxon>Araneae</taxon>
        <taxon>Araneomorphae</taxon>
        <taxon>Entelegynae</taxon>
        <taxon>Araneoidea</taxon>
        <taxon>Araneidae</taxon>
        <taxon>Araneus</taxon>
    </lineage>
</organism>
<name>A0A4Y2TPD6_ARAVE</name>
<comment type="caution">
    <text evidence="1">The sequence shown here is derived from an EMBL/GenBank/DDBJ whole genome shotgun (WGS) entry which is preliminary data.</text>
</comment>
<evidence type="ECO:0000313" key="1">
    <source>
        <dbReference type="EMBL" id="GBO01250.1"/>
    </source>
</evidence>
<sequence length="106" mass="12241">MKLKIPRMGEEEFGWHEFFDFEPRLKTNFGASVNVLPNFLAKMGRKKSSLWTNGIPSLLVNAQLHMCHGFEIHIFFLFKSYCTEFVLLAMDSSHTHVMHGKHATSI</sequence>
<evidence type="ECO:0000313" key="2">
    <source>
        <dbReference type="Proteomes" id="UP000499080"/>
    </source>
</evidence>
<dbReference type="EMBL" id="BGPR01029465">
    <property type="protein sequence ID" value="GBO01250.1"/>
    <property type="molecule type" value="Genomic_DNA"/>
</dbReference>
<keyword evidence="2" id="KW-1185">Reference proteome</keyword>